<reference evidence="2" key="1">
    <citation type="submission" date="2020-02" db="EMBL/GenBank/DDBJ databases">
        <authorList>
            <person name="Meier V. D."/>
        </authorList>
    </citation>
    <scope>NUCLEOTIDE SEQUENCE</scope>
    <source>
        <strain evidence="2">AVDCRST_MAG88</strain>
    </source>
</reference>
<sequence length="72" mass="7169">MERDAAAGPRGRGEAWVAAQFALFGAVVLAPRVGPPLPPALARPLRPLGAVLLAAGGALVLRGVADLGASFT</sequence>
<keyword evidence="1" id="KW-1133">Transmembrane helix</keyword>
<organism evidence="2">
    <name type="scientific">uncultured Thermomicrobiales bacterium</name>
    <dbReference type="NCBI Taxonomy" id="1645740"/>
    <lineage>
        <taxon>Bacteria</taxon>
        <taxon>Pseudomonadati</taxon>
        <taxon>Thermomicrobiota</taxon>
        <taxon>Thermomicrobia</taxon>
        <taxon>Thermomicrobiales</taxon>
        <taxon>environmental samples</taxon>
    </lineage>
</organism>
<name>A0A6J4VZA9_9BACT</name>
<proteinExistence type="predicted"/>
<dbReference type="EMBL" id="CADCWM010001198">
    <property type="protein sequence ID" value="CAA9589682.1"/>
    <property type="molecule type" value="Genomic_DNA"/>
</dbReference>
<feature type="transmembrane region" description="Helical" evidence="1">
    <location>
        <begin position="15"/>
        <end position="33"/>
    </location>
</feature>
<gene>
    <name evidence="2" type="ORF">AVDCRST_MAG88-4633</name>
</gene>
<feature type="transmembrane region" description="Helical" evidence="1">
    <location>
        <begin position="45"/>
        <end position="65"/>
    </location>
</feature>
<feature type="non-terminal residue" evidence="2">
    <location>
        <position position="72"/>
    </location>
</feature>
<keyword evidence="1" id="KW-0472">Membrane</keyword>
<keyword evidence="1" id="KW-0812">Transmembrane</keyword>
<protein>
    <submittedName>
        <fullName evidence="2">Uncharacterized protein</fullName>
    </submittedName>
</protein>
<evidence type="ECO:0000256" key="1">
    <source>
        <dbReference type="SAM" id="Phobius"/>
    </source>
</evidence>
<dbReference type="AlphaFoldDB" id="A0A6J4VZA9"/>
<evidence type="ECO:0000313" key="2">
    <source>
        <dbReference type="EMBL" id="CAA9589682.1"/>
    </source>
</evidence>
<accession>A0A6J4VZA9</accession>